<protein>
    <submittedName>
        <fullName evidence="1">Uncharacterized protein</fullName>
    </submittedName>
</protein>
<dbReference type="EMBL" id="CADCXU010002325">
    <property type="protein sequence ID" value="CAA9994679.1"/>
    <property type="molecule type" value="Genomic_DNA"/>
</dbReference>
<dbReference type="Proteomes" id="UP000479000">
    <property type="component" value="Unassembled WGS sequence"/>
</dbReference>
<gene>
    <name evidence="1" type="ORF">NTEN_LOCUS1495</name>
</gene>
<sequence length="78" mass="8934">MTQLYSKWAATGKRICTRNGQNEKGKKSFLNSEAYEALGLRWNQETGSSPHRSYGIWTGLLYSNHMHMDFVPLPQISN</sequence>
<reference evidence="1 2" key="1">
    <citation type="submission" date="2020-02" db="EMBL/GenBank/DDBJ databases">
        <authorList>
            <person name="Ferguson B K."/>
        </authorList>
    </citation>
    <scope>NUCLEOTIDE SEQUENCE [LARGE SCALE GENOMIC DNA]</scope>
</reference>
<proteinExistence type="predicted"/>
<dbReference type="AlphaFoldDB" id="A0A6H5FXQ7"/>
<evidence type="ECO:0000313" key="2">
    <source>
        <dbReference type="Proteomes" id="UP000479000"/>
    </source>
</evidence>
<evidence type="ECO:0000313" key="1">
    <source>
        <dbReference type="EMBL" id="CAA9994679.1"/>
    </source>
</evidence>
<name>A0A6H5FXQ7_9HEMI</name>
<keyword evidence="2" id="KW-1185">Reference proteome</keyword>
<accession>A0A6H5FXQ7</accession>
<organism evidence="1 2">
    <name type="scientific">Nesidiocoris tenuis</name>
    <dbReference type="NCBI Taxonomy" id="355587"/>
    <lineage>
        <taxon>Eukaryota</taxon>
        <taxon>Metazoa</taxon>
        <taxon>Ecdysozoa</taxon>
        <taxon>Arthropoda</taxon>
        <taxon>Hexapoda</taxon>
        <taxon>Insecta</taxon>
        <taxon>Pterygota</taxon>
        <taxon>Neoptera</taxon>
        <taxon>Paraneoptera</taxon>
        <taxon>Hemiptera</taxon>
        <taxon>Heteroptera</taxon>
        <taxon>Panheteroptera</taxon>
        <taxon>Cimicomorpha</taxon>
        <taxon>Miridae</taxon>
        <taxon>Dicyphina</taxon>
        <taxon>Nesidiocoris</taxon>
    </lineage>
</organism>